<evidence type="ECO:0000313" key="1">
    <source>
        <dbReference type="EMBL" id="QIZ08711.1"/>
    </source>
</evidence>
<name>A0A6H1P607_PRIMG</name>
<sequence>MVNNKVVLWATFFIYLALTCSVSGTTKKAAAAAIPYSTQAPVSLSELLHNLHERKIKTE</sequence>
<dbReference type="AlphaFoldDB" id="A0A6H1P607"/>
<dbReference type="EMBL" id="CP051128">
    <property type="protein sequence ID" value="QIZ08711.1"/>
    <property type="molecule type" value="Genomic_DNA"/>
</dbReference>
<evidence type="ECO:0000313" key="2">
    <source>
        <dbReference type="Proteomes" id="UP000501868"/>
    </source>
</evidence>
<reference evidence="1 2" key="1">
    <citation type="submission" date="2020-04" db="EMBL/GenBank/DDBJ databases">
        <title>Genome-Wide Identification of 5-Methylcytosine Sites in Bacterial Genomes By High-Throughput Sequencing of MspJI Restriction Fragments.</title>
        <authorList>
            <person name="Wu V."/>
        </authorList>
    </citation>
    <scope>NUCLEOTIDE SEQUENCE [LARGE SCALE GENOMIC DNA]</scope>
    <source>
        <strain evidence="1 2">S2</strain>
    </source>
</reference>
<dbReference type="Proteomes" id="UP000501868">
    <property type="component" value="Chromosome"/>
</dbReference>
<gene>
    <name evidence="1" type="ORF">HFZ78_20055</name>
</gene>
<reference evidence="1 2" key="2">
    <citation type="submission" date="2020-04" db="EMBL/GenBank/DDBJ databases">
        <authorList>
            <person name="Fomenkov A."/>
            <person name="Anton B.P."/>
            <person name="Roberts R.J."/>
        </authorList>
    </citation>
    <scope>NUCLEOTIDE SEQUENCE [LARGE SCALE GENOMIC DNA]</scope>
    <source>
        <strain evidence="1 2">S2</strain>
    </source>
</reference>
<proteinExistence type="predicted"/>
<protein>
    <submittedName>
        <fullName evidence="1">Uncharacterized protein</fullName>
    </submittedName>
</protein>
<organism evidence="1 2">
    <name type="scientific">Priestia megaterium</name>
    <name type="common">Bacillus megaterium</name>
    <dbReference type="NCBI Taxonomy" id="1404"/>
    <lineage>
        <taxon>Bacteria</taxon>
        <taxon>Bacillati</taxon>
        <taxon>Bacillota</taxon>
        <taxon>Bacilli</taxon>
        <taxon>Bacillales</taxon>
        <taxon>Bacillaceae</taxon>
        <taxon>Priestia</taxon>
    </lineage>
</organism>
<accession>A0A6H1P607</accession>